<dbReference type="VEuPathDB" id="CryptoDB:Cvel_5118"/>
<name>A0A0G4GS11_9ALVE</name>
<feature type="transmembrane region" description="Helical" evidence="2">
    <location>
        <begin position="6"/>
        <end position="26"/>
    </location>
</feature>
<feature type="transmembrane region" description="Helical" evidence="2">
    <location>
        <begin position="158"/>
        <end position="183"/>
    </location>
</feature>
<protein>
    <submittedName>
        <fullName evidence="3">Uncharacterized protein</fullName>
    </submittedName>
</protein>
<feature type="transmembrane region" description="Helical" evidence="2">
    <location>
        <begin position="35"/>
        <end position="59"/>
    </location>
</feature>
<accession>A0A0G4GS11</accession>
<organism evidence="3">
    <name type="scientific">Chromera velia CCMP2878</name>
    <dbReference type="NCBI Taxonomy" id="1169474"/>
    <lineage>
        <taxon>Eukaryota</taxon>
        <taxon>Sar</taxon>
        <taxon>Alveolata</taxon>
        <taxon>Colpodellida</taxon>
        <taxon>Chromeraceae</taxon>
        <taxon>Chromera</taxon>
    </lineage>
</organism>
<evidence type="ECO:0000256" key="1">
    <source>
        <dbReference type="SAM" id="MobiDB-lite"/>
    </source>
</evidence>
<dbReference type="EMBL" id="CDMZ01001491">
    <property type="protein sequence ID" value="CEM33388.1"/>
    <property type="molecule type" value="Genomic_DNA"/>
</dbReference>
<proteinExistence type="predicted"/>
<gene>
    <name evidence="3" type="ORF">Cvel_5118</name>
</gene>
<keyword evidence="2" id="KW-1133">Transmembrane helix</keyword>
<keyword evidence="2" id="KW-0812">Transmembrane</keyword>
<feature type="transmembrane region" description="Helical" evidence="2">
    <location>
        <begin position="123"/>
        <end position="146"/>
    </location>
</feature>
<evidence type="ECO:0000256" key="2">
    <source>
        <dbReference type="SAM" id="Phobius"/>
    </source>
</evidence>
<dbReference type="AlphaFoldDB" id="A0A0G4GS11"/>
<sequence>MLSTDVYVSLDTFYLTLLMTSFYGVIRDAVGTGNVYALLSVAVFCLYGLHEICLLHWHFHNSSKHKIARIHDQNIKAICRALSKFLWEGGSAESVDATVKQSEGIVTRLLTIQTEYVSELLCLFWLEVGKLTVGVAAVGIISFFFFESETEDHGSGRASMSVMLAFVVLFTLLDGLRLLFLFLDVQSGIALDVERVTSSEDFLRIEMYLQESKTKMLPEGSCVDEVEETGDDCEMATVGGGTEKSRDTIVQEALETITKQYDRLCRSTPTRNSNAFASLCSSFKLNLKGRNQEEWPPGGGLSSSSEKSLSDRQPPCSCWGRKAETQSLHISSNLSTTGTFGLPH</sequence>
<feature type="region of interest" description="Disordered" evidence="1">
    <location>
        <begin position="291"/>
        <end position="317"/>
    </location>
</feature>
<reference evidence="3" key="1">
    <citation type="submission" date="2014-11" db="EMBL/GenBank/DDBJ databases">
        <authorList>
            <person name="Otto D Thomas"/>
            <person name="Naeem Raeece"/>
        </authorList>
    </citation>
    <scope>NUCLEOTIDE SEQUENCE</scope>
</reference>
<keyword evidence="2" id="KW-0472">Membrane</keyword>
<evidence type="ECO:0000313" key="3">
    <source>
        <dbReference type="EMBL" id="CEM33388.1"/>
    </source>
</evidence>